<dbReference type="PANTHER" id="PTHR37577:SF1">
    <property type="entry name" value="INTEGRAL MEMBRANE PROTEIN"/>
    <property type="match status" value="1"/>
</dbReference>
<dbReference type="Proteomes" id="UP001285441">
    <property type="component" value="Unassembled WGS sequence"/>
</dbReference>
<evidence type="ECO:0000313" key="2">
    <source>
        <dbReference type="EMBL" id="KAK3385222.1"/>
    </source>
</evidence>
<feature type="transmembrane region" description="Helical" evidence="1">
    <location>
        <begin position="26"/>
        <end position="49"/>
    </location>
</feature>
<dbReference type="AlphaFoldDB" id="A0AAE0TZH7"/>
<keyword evidence="1" id="KW-0472">Membrane</keyword>
<reference evidence="2" key="2">
    <citation type="submission" date="2023-06" db="EMBL/GenBank/DDBJ databases">
        <authorList>
            <consortium name="Lawrence Berkeley National Laboratory"/>
            <person name="Haridas S."/>
            <person name="Hensen N."/>
            <person name="Bonometti L."/>
            <person name="Westerberg I."/>
            <person name="Brannstrom I.O."/>
            <person name="Guillou S."/>
            <person name="Cros-Aarteil S."/>
            <person name="Calhoun S."/>
            <person name="Kuo A."/>
            <person name="Mondo S."/>
            <person name="Pangilinan J."/>
            <person name="Riley R."/>
            <person name="LaButti K."/>
            <person name="Andreopoulos B."/>
            <person name="Lipzen A."/>
            <person name="Chen C."/>
            <person name="Yanf M."/>
            <person name="Daum C."/>
            <person name="Ng V."/>
            <person name="Clum A."/>
            <person name="Steindorff A."/>
            <person name="Ohm R."/>
            <person name="Martin F."/>
            <person name="Silar P."/>
            <person name="Natvig D."/>
            <person name="Lalanne C."/>
            <person name="Gautier V."/>
            <person name="Ament-velasquez S.L."/>
            <person name="Kruys A."/>
            <person name="Hutchinson M.I."/>
            <person name="Powell A.J."/>
            <person name="Barry K."/>
            <person name="Miller A.N."/>
            <person name="Grigoriev I.V."/>
            <person name="Debuchy R."/>
            <person name="Gladieux P."/>
            <person name="Thoren M.H."/>
            <person name="Johannesson H."/>
        </authorList>
    </citation>
    <scope>NUCLEOTIDE SEQUENCE</scope>
    <source>
        <strain evidence="2">CBS 232.78</strain>
    </source>
</reference>
<feature type="transmembrane region" description="Helical" evidence="1">
    <location>
        <begin position="358"/>
        <end position="378"/>
    </location>
</feature>
<evidence type="ECO:0000256" key="1">
    <source>
        <dbReference type="SAM" id="Phobius"/>
    </source>
</evidence>
<evidence type="ECO:0000313" key="3">
    <source>
        <dbReference type="Proteomes" id="UP001285441"/>
    </source>
</evidence>
<dbReference type="InterPro" id="IPR053018">
    <property type="entry name" value="Elsinochrome_Biosynth-Asso"/>
</dbReference>
<feature type="transmembrane region" description="Helical" evidence="1">
    <location>
        <begin position="128"/>
        <end position="146"/>
    </location>
</feature>
<keyword evidence="3" id="KW-1185">Reference proteome</keyword>
<keyword evidence="1" id="KW-0812">Transmembrane</keyword>
<feature type="transmembrane region" description="Helical" evidence="1">
    <location>
        <begin position="167"/>
        <end position="187"/>
    </location>
</feature>
<accession>A0AAE0TZH7</accession>
<comment type="caution">
    <text evidence="2">The sequence shown here is derived from an EMBL/GenBank/DDBJ whole genome shotgun (WGS) entry which is preliminary data.</text>
</comment>
<name>A0AAE0TZH7_9PEZI</name>
<feature type="transmembrane region" description="Helical" evidence="1">
    <location>
        <begin position="431"/>
        <end position="459"/>
    </location>
</feature>
<proteinExistence type="predicted"/>
<gene>
    <name evidence="2" type="ORF">B0H63DRAFT_472562</name>
</gene>
<keyword evidence="1" id="KW-1133">Transmembrane helix</keyword>
<reference evidence="2" key="1">
    <citation type="journal article" date="2023" name="Mol. Phylogenet. Evol.">
        <title>Genome-scale phylogeny and comparative genomics of the fungal order Sordariales.</title>
        <authorList>
            <person name="Hensen N."/>
            <person name="Bonometti L."/>
            <person name="Westerberg I."/>
            <person name="Brannstrom I.O."/>
            <person name="Guillou S."/>
            <person name="Cros-Aarteil S."/>
            <person name="Calhoun S."/>
            <person name="Haridas S."/>
            <person name="Kuo A."/>
            <person name="Mondo S."/>
            <person name="Pangilinan J."/>
            <person name="Riley R."/>
            <person name="LaButti K."/>
            <person name="Andreopoulos B."/>
            <person name="Lipzen A."/>
            <person name="Chen C."/>
            <person name="Yan M."/>
            <person name="Daum C."/>
            <person name="Ng V."/>
            <person name="Clum A."/>
            <person name="Steindorff A."/>
            <person name="Ohm R.A."/>
            <person name="Martin F."/>
            <person name="Silar P."/>
            <person name="Natvig D.O."/>
            <person name="Lalanne C."/>
            <person name="Gautier V."/>
            <person name="Ament-Velasquez S.L."/>
            <person name="Kruys A."/>
            <person name="Hutchinson M.I."/>
            <person name="Powell A.J."/>
            <person name="Barry K."/>
            <person name="Miller A.N."/>
            <person name="Grigoriev I.V."/>
            <person name="Debuchy R."/>
            <person name="Gladieux P."/>
            <person name="Hiltunen Thoren M."/>
            <person name="Johannesson H."/>
        </authorList>
    </citation>
    <scope>NUCLEOTIDE SEQUENCE</scope>
    <source>
        <strain evidence="2">CBS 232.78</strain>
    </source>
</reference>
<feature type="transmembrane region" description="Helical" evidence="1">
    <location>
        <begin position="104"/>
        <end position="122"/>
    </location>
</feature>
<feature type="transmembrane region" description="Helical" evidence="1">
    <location>
        <begin position="479"/>
        <end position="501"/>
    </location>
</feature>
<feature type="transmembrane region" description="Helical" evidence="1">
    <location>
        <begin position="319"/>
        <end position="338"/>
    </location>
</feature>
<dbReference type="PANTHER" id="PTHR37577">
    <property type="entry name" value="INTEGRAL MEMBRANE PROTEIN"/>
    <property type="match status" value="1"/>
</dbReference>
<protein>
    <submittedName>
        <fullName evidence="2">Uncharacterized protein</fullName>
    </submittedName>
</protein>
<feature type="transmembrane region" description="Helical" evidence="1">
    <location>
        <begin position="207"/>
        <end position="232"/>
    </location>
</feature>
<dbReference type="EMBL" id="JAULSW010000004">
    <property type="protein sequence ID" value="KAK3385222.1"/>
    <property type="molecule type" value="Genomic_DNA"/>
</dbReference>
<organism evidence="2 3">
    <name type="scientific">Podospora didyma</name>
    <dbReference type="NCBI Taxonomy" id="330526"/>
    <lineage>
        <taxon>Eukaryota</taxon>
        <taxon>Fungi</taxon>
        <taxon>Dikarya</taxon>
        <taxon>Ascomycota</taxon>
        <taxon>Pezizomycotina</taxon>
        <taxon>Sordariomycetes</taxon>
        <taxon>Sordariomycetidae</taxon>
        <taxon>Sordariales</taxon>
        <taxon>Podosporaceae</taxon>
        <taxon>Podospora</taxon>
    </lineage>
</organism>
<sequence>MANITSSDRDKSCYPQEFSDPDVTGIGVLISFGISNLFTIIAILIAYICRALRRDRYNALDDVLLGGIWRLIPGKRDPTHGHVIARQRIDAFETFIQAMADQQLFTGMALIVAIYIIRYTGFDANISAYSFVIAVNLALLSCVIHLSAMTVLRTHLSKLKRLRDVRVFIMVAAIALLIPQLVASNLLTDPEVTLRCALDDYDGSPLLIWYSSDVSAQTNFFAALSITGFLVFGYSRRLLELYFPVFTASTEDCAAEILYRLTGWPDHEDRARFKVVALDDQVSIASRFMIRDIDRTWFAVAAVLGRGLREVLWQLMGSFFFEITWLIFYTTYGMANLLFYFEAGPSKKVSFVMSFGQILPLVLLGLPFLSAFDLYLGLKKEKQLSAKNGIMQPAAHLNNVPRQVVVSPHPLKNAGDKDYIYKMYMDRHYKFTIICTWVVVVGYAALVFFGAVVFTGILWMYAEAEDQTSLMMMGYWMTMLYFIVTIGSFLITTLGAISWIWTRRYRRSFTPHSELDPDVYGYPHPELD</sequence>